<dbReference type="EMBL" id="UIGY01000135">
    <property type="protein sequence ID" value="SUZ11642.1"/>
    <property type="molecule type" value="Genomic_DNA"/>
</dbReference>
<evidence type="ECO:0000313" key="3">
    <source>
        <dbReference type="Proteomes" id="UP000053110"/>
    </source>
</evidence>
<evidence type="ECO:0000313" key="2">
    <source>
        <dbReference type="EMBL" id="SUZ11642.1"/>
    </source>
</evidence>
<name>A0A061HFJ0_BLUGR</name>
<organism evidence="2">
    <name type="scientific">Blumeria graminis f. sp. tritici 96224</name>
    <dbReference type="NCBI Taxonomy" id="1268274"/>
    <lineage>
        <taxon>Eukaryota</taxon>
        <taxon>Fungi</taxon>
        <taxon>Dikarya</taxon>
        <taxon>Ascomycota</taxon>
        <taxon>Pezizomycotina</taxon>
        <taxon>Leotiomycetes</taxon>
        <taxon>Erysiphales</taxon>
        <taxon>Erysiphaceae</taxon>
        <taxon>Blumeria</taxon>
    </lineage>
</organism>
<dbReference type="OrthoDB" id="3759773at2759"/>
<dbReference type="AlphaFoldDB" id="A0A061HFJ0"/>
<proteinExistence type="predicted"/>
<gene>
    <name evidence="1" type="ORF">BGT96224_2404</name>
    <name evidence="2" type="ORF">BGT96224V2_LOCUS4808</name>
</gene>
<dbReference type="EMBL" id="KE375067">
    <property type="protein sequence ID" value="EPQ64391.1"/>
    <property type="molecule type" value="Genomic_DNA"/>
</dbReference>
<sequence>MSEVESQETTTSIEPNISPDDLNISLEVLYQKLQDLELIEQKVFGCVDNSHGRTFLQNLETQNDDTDGQKASQTNSSDTLLHKAGREKIRFLKNMIDNIDTLRGMIRDKTKIIARSHIRQLNILDLPDELLIRICEEVQGREECHIKYIPDANIGIQEVKNLRLTCWKFCNVSSHLLISCVHVDLEANSIAHLDEVSRHPTIAKGVEVVQINMLYYDSILEEDVETFGDFHARQLHDVTECVEDMASHDVDLFAGTPSEVVNSAIQKGWAIGNAWFDYVNDDSENKPTDKCEGYQKILLAAYEQYRQKYAAQEKLLKSGDLPRVVAASMARMHNATRLDLHNSEFTRRYRRPDYLTMINNEESLIKSTLFPITWEKGMRFELGNPPLELLFQLPAAIYEAGVFLSTLEIRAPPCDFLSLASDKESLQKVKDATQRLRNFSYDPRVSYCSGLWSAEESNEIEALGEYLNAHLQSPLLEDIRLSCDFLQIDAVPPWFNLGVVLTRNHWPRLKIISLTGLAFHFSELEIFINQVQKPLTVWFRRLHLLSGTWSKVLDILRGKVGSYPTIEDLSGGEFDDMSDEEKEDILGKAKVGWDMNKVELYVLSIYGPPNPFKKNS</sequence>
<evidence type="ECO:0000313" key="1">
    <source>
        <dbReference type="EMBL" id="EPQ64391.1"/>
    </source>
</evidence>
<protein>
    <submittedName>
        <fullName evidence="2">Bgt-2404</fullName>
    </submittedName>
</protein>
<accession>A0A061HFJ0</accession>
<reference evidence="2" key="3">
    <citation type="submission" date="2018-07" db="EMBL/GenBank/DDBJ databases">
        <authorList>
            <person name="Quirk P.G."/>
            <person name="Krulwich T.A."/>
        </authorList>
    </citation>
    <scope>NUCLEOTIDE SEQUENCE</scope>
    <source>
        <strain evidence="2">96224</strain>
    </source>
</reference>
<dbReference type="Proteomes" id="UP000053110">
    <property type="component" value="Unassembled WGS sequence"/>
</dbReference>
<reference evidence="1" key="2">
    <citation type="submission" date="2013-01" db="EMBL/GenBank/DDBJ databases">
        <title>The wheat powdery mildew genome reveals unique evolution of an obligate biotroph.</title>
        <authorList>
            <person name="Oberhaensli S."/>
            <person name="Wicker T."/>
            <person name="Keller B."/>
        </authorList>
    </citation>
    <scope>NUCLEOTIDE SEQUENCE</scope>
    <source>
        <strain evidence="1">96224</strain>
    </source>
</reference>
<reference evidence="3" key="1">
    <citation type="journal article" date="2013" name="Nat. Genet.">
        <title>The wheat powdery mildew genome shows the unique evolution of an obligate biotroph.</title>
        <authorList>
            <person name="Wicker T."/>
            <person name="Oberhaensli S."/>
            <person name="Parlange F."/>
            <person name="Buchmann J.P."/>
            <person name="Shatalina M."/>
            <person name="Roffler S."/>
            <person name="Ben-David R."/>
            <person name="Dolezel J."/>
            <person name="Simkova H."/>
            <person name="Schulze-Lefert P."/>
            <person name="Spanu P.D."/>
            <person name="Bruggmann R."/>
            <person name="Amselem J."/>
            <person name="Quesneville H."/>
            <person name="Ver Loren van Themaat E."/>
            <person name="Paape T."/>
            <person name="Shimizu K.K."/>
            <person name="Keller B."/>
        </authorList>
    </citation>
    <scope>NUCLEOTIDE SEQUENCE [LARGE SCALE GENOMIC DNA]</scope>
    <source>
        <strain evidence="3">96224</strain>
    </source>
</reference>
<dbReference type="HOGENOM" id="CLU_022341_0_0_1"/>
<feature type="non-terminal residue" evidence="2">
    <location>
        <position position="616"/>
    </location>
</feature>